<keyword evidence="12" id="KW-1185">Reference proteome</keyword>
<evidence type="ECO:0000256" key="6">
    <source>
        <dbReference type="ARBA" id="ARBA00022475"/>
    </source>
</evidence>
<evidence type="ECO:0000256" key="7">
    <source>
        <dbReference type="ARBA" id="ARBA00022692"/>
    </source>
</evidence>
<feature type="transmembrane region" description="Helical" evidence="10">
    <location>
        <begin position="175"/>
        <end position="199"/>
    </location>
</feature>
<evidence type="ECO:0000256" key="8">
    <source>
        <dbReference type="ARBA" id="ARBA00022989"/>
    </source>
</evidence>
<protein>
    <recommendedName>
        <fullName evidence="4">Nicotinamide riboside transporter PnuC</fullName>
    </recommendedName>
</protein>
<keyword evidence="9 10" id="KW-0472">Membrane</keyword>
<dbReference type="RefSeq" id="WP_332287227.1">
    <property type="nucleotide sequence ID" value="NZ_JAZIBG010000001.1"/>
</dbReference>
<evidence type="ECO:0000313" key="11">
    <source>
        <dbReference type="EMBL" id="MEF7612332.1"/>
    </source>
</evidence>
<dbReference type="PANTHER" id="PTHR36122:SF2">
    <property type="entry name" value="NICOTINAMIDE RIBOSIDE TRANSPORTER PNUC"/>
    <property type="match status" value="1"/>
</dbReference>
<feature type="transmembrane region" description="Helical" evidence="10">
    <location>
        <begin position="42"/>
        <end position="61"/>
    </location>
</feature>
<proteinExistence type="inferred from homology"/>
<evidence type="ECO:0000256" key="5">
    <source>
        <dbReference type="ARBA" id="ARBA00022448"/>
    </source>
</evidence>
<feature type="transmembrane region" description="Helical" evidence="10">
    <location>
        <begin position="107"/>
        <end position="129"/>
    </location>
</feature>
<keyword evidence="6" id="KW-1003">Cell membrane</keyword>
<evidence type="ECO:0000256" key="4">
    <source>
        <dbReference type="ARBA" id="ARBA00017522"/>
    </source>
</evidence>
<reference evidence="11 12" key="1">
    <citation type="submission" date="2024-02" db="EMBL/GenBank/DDBJ databases">
        <title>Genome sequence of Aquincola sp. MAHUQ-54.</title>
        <authorList>
            <person name="Huq M.A."/>
        </authorList>
    </citation>
    <scope>NUCLEOTIDE SEQUENCE [LARGE SCALE GENOMIC DNA]</scope>
    <source>
        <strain evidence="11 12">MAHUQ-54</strain>
    </source>
</reference>
<dbReference type="AlphaFoldDB" id="A0AAW9QAV3"/>
<dbReference type="InterPro" id="IPR006419">
    <property type="entry name" value="NMN_transpt_PnuC"/>
</dbReference>
<dbReference type="Pfam" id="PF04973">
    <property type="entry name" value="NMN_transporter"/>
    <property type="match status" value="1"/>
</dbReference>
<comment type="function">
    <text evidence="1">Required for nicotinamide riboside transport across the inner membrane.</text>
</comment>
<comment type="subcellular location">
    <subcellularLocation>
        <location evidence="2">Cell membrane</location>
        <topology evidence="2">Multi-pass membrane protein</topology>
    </subcellularLocation>
</comment>
<sequence>MDVLGAALGAFFSPAFSAWGSPVSWAEVTGFVLALGMVWFNIRVNALAWPLAITSSAVYALLFRESGLYGEAALQLVFIAVAGWGWWEWLHGRQSDGSALRVRYLGARGRAVAIALTLAAWPTLALLLARHTDSAVPWLDAFPTVASLAGQWLLARQYVENWPAWVVVNIVSVGLFAWKALWLTMLLYALFAVLAAFGWRHWARRAASAQAA</sequence>
<feature type="transmembrane region" description="Helical" evidence="10">
    <location>
        <begin position="68"/>
        <end position="87"/>
    </location>
</feature>
<organism evidence="11 12">
    <name type="scientific">Aquincola agrisoli</name>
    <dbReference type="NCBI Taxonomy" id="3119538"/>
    <lineage>
        <taxon>Bacteria</taxon>
        <taxon>Pseudomonadati</taxon>
        <taxon>Pseudomonadota</taxon>
        <taxon>Betaproteobacteria</taxon>
        <taxon>Burkholderiales</taxon>
        <taxon>Sphaerotilaceae</taxon>
        <taxon>Aquincola</taxon>
    </lineage>
</organism>
<dbReference type="GO" id="GO:0034257">
    <property type="term" value="F:nicotinamide riboside transmembrane transporter activity"/>
    <property type="evidence" value="ECO:0007669"/>
    <property type="project" value="InterPro"/>
</dbReference>
<evidence type="ECO:0000256" key="3">
    <source>
        <dbReference type="ARBA" id="ARBA00006669"/>
    </source>
</evidence>
<gene>
    <name evidence="11" type="primary">pnuC</name>
    <name evidence="11" type="ORF">V4F39_00325</name>
</gene>
<dbReference type="GO" id="GO:0005886">
    <property type="term" value="C:plasma membrane"/>
    <property type="evidence" value="ECO:0007669"/>
    <property type="project" value="UniProtKB-SubCell"/>
</dbReference>
<evidence type="ECO:0000256" key="10">
    <source>
        <dbReference type="SAM" id="Phobius"/>
    </source>
</evidence>
<dbReference type="EMBL" id="JAZIBG010000001">
    <property type="protein sequence ID" value="MEF7612332.1"/>
    <property type="molecule type" value="Genomic_DNA"/>
</dbReference>
<keyword evidence="5" id="KW-0813">Transport</keyword>
<evidence type="ECO:0000256" key="2">
    <source>
        <dbReference type="ARBA" id="ARBA00004651"/>
    </source>
</evidence>
<evidence type="ECO:0000313" key="12">
    <source>
        <dbReference type="Proteomes" id="UP001336250"/>
    </source>
</evidence>
<keyword evidence="7 10" id="KW-0812">Transmembrane</keyword>
<evidence type="ECO:0000256" key="1">
    <source>
        <dbReference type="ARBA" id="ARBA00002672"/>
    </source>
</evidence>
<dbReference type="Proteomes" id="UP001336250">
    <property type="component" value="Unassembled WGS sequence"/>
</dbReference>
<evidence type="ECO:0000256" key="9">
    <source>
        <dbReference type="ARBA" id="ARBA00023136"/>
    </source>
</evidence>
<comment type="caution">
    <text evidence="11">The sequence shown here is derived from an EMBL/GenBank/DDBJ whole genome shotgun (WGS) entry which is preliminary data.</text>
</comment>
<comment type="similarity">
    <text evidence="3">Belongs to the nicotinamide ribonucleoside (NR) uptake permease (TC 4.B.1) family.</text>
</comment>
<keyword evidence="8 10" id="KW-1133">Transmembrane helix</keyword>
<dbReference type="NCBIfam" id="TIGR01528">
    <property type="entry name" value="NMN_trans_PnuC"/>
    <property type="match status" value="1"/>
</dbReference>
<dbReference type="PANTHER" id="PTHR36122">
    <property type="entry name" value="NICOTINAMIDE RIBOSIDE TRANSPORTER PNUC"/>
    <property type="match status" value="1"/>
</dbReference>
<accession>A0AAW9QAV3</accession>
<name>A0AAW9QAV3_9BURK</name>